<dbReference type="PANTHER" id="PTHR37512">
    <property type="entry name" value="TRIFUNCTIONAL NAD BIOSYNTHESIS/REGULATOR PROTEIN NADR"/>
    <property type="match status" value="1"/>
</dbReference>
<dbReference type="SUPFAM" id="SSF52540">
    <property type="entry name" value="P-loop containing nucleoside triphosphate hydrolases"/>
    <property type="match status" value="1"/>
</dbReference>
<protein>
    <submittedName>
        <fullName evidence="2">AAA family ATPase</fullName>
    </submittedName>
</protein>
<dbReference type="Gene3D" id="3.40.50.620">
    <property type="entry name" value="HUPs"/>
    <property type="match status" value="1"/>
</dbReference>
<dbReference type="InterPro" id="IPR052735">
    <property type="entry name" value="NAD_biosynth-regulator"/>
</dbReference>
<dbReference type="Gene3D" id="3.40.50.300">
    <property type="entry name" value="P-loop containing nucleotide triphosphate hydrolases"/>
    <property type="match status" value="1"/>
</dbReference>
<feature type="domain" description="NadR/Ttd14 AAA" evidence="1">
    <location>
        <begin position="161"/>
        <end position="313"/>
    </location>
</feature>
<dbReference type="NCBIfam" id="TIGR00125">
    <property type="entry name" value="cyt_tran_rel"/>
    <property type="match status" value="1"/>
</dbReference>
<evidence type="ECO:0000313" key="2">
    <source>
        <dbReference type="EMBL" id="MFL9840649.1"/>
    </source>
</evidence>
<gene>
    <name evidence="2" type="ORF">ABS767_06740</name>
</gene>
<dbReference type="SUPFAM" id="SSF52374">
    <property type="entry name" value="Nucleotidylyl transferase"/>
    <property type="match status" value="1"/>
</dbReference>
<sequence>MTRGFLLGKFMPPHAGHLTLARAARAMVDRLTVLVCWLPDDPIPGALRLAWMRELLPDCDVIGHGAPVPQAPEDSIDFWPIWRDIVRAAHPDPIDLLFAGEGYGKKLAEEVGGTFVPLGGRIMAADPCGIGGLSGSAVRADPWAYTGFLPGPVRAHYTRTVVLHGVESTGKSVLAERLARHFGTVWVPEYGRAQAEVHGVGMDAADLTLIGEAQSATIAAWKRWATRFLFADTDALMTAAWSRMMLGHAPRALMEHPRADIYLLLEPDVAWVDDGTRIYGADASRSRFAALCRDVLDEAGVRWIAIRGDWDARFAAAVAAVEAMERD</sequence>
<comment type="caution">
    <text evidence="2">The sequence shown here is derived from an EMBL/GenBank/DDBJ whole genome shotgun (WGS) entry which is preliminary data.</text>
</comment>
<dbReference type="InterPro" id="IPR014729">
    <property type="entry name" value="Rossmann-like_a/b/a_fold"/>
</dbReference>
<dbReference type="Proteomes" id="UP001629244">
    <property type="component" value="Unassembled WGS sequence"/>
</dbReference>
<name>A0ABW8YKX1_9SPHN</name>
<dbReference type="InterPro" id="IPR038727">
    <property type="entry name" value="NadR/Ttd14_AAA_dom"/>
</dbReference>
<proteinExistence type="predicted"/>
<organism evidence="2 3">
    <name type="scientific">Sphingomonas plantiphila</name>
    <dbReference type="NCBI Taxonomy" id="3163295"/>
    <lineage>
        <taxon>Bacteria</taxon>
        <taxon>Pseudomonadati</taxon>
        <taxon>Pseudomonadota</taxon>
        <taxon>Alphaproteobacteria</taxon>
        <taxon>Sphingomonadales</taxon>
        <taxon>Sphingomonadaceae</taxon>
        <taxon>Sphingomonas</taxon>
    </lineage>
</organism>
<keyword evidence="3" id="KW-1185">Reference proteome</keyword>
<dbReference type="PANTHER" id="PTHR37512:SF1">
    <property type="entry name" value="NADR_TTD14 AAA DOMAIN-CONTAINING PROTEIN"/>
    <property type="match status" value="1"/>
</dbReference>
<dbReference type="InterPro" id="IPR027417">
    <property type="entry name" value="P-loop_NTPase"/>
</dbReference>
<accession>A0ABW8YKX1</accession>
<dbReference type="Pfam" id="PF13521">
    <property type="entry name" value="AAA_28"/>
    <property type="match status" value="1"/>
</dbReference>
<evidence type="ECO:0000259" key="1">
    <source>
        <dbReference type="Pfam" id="PF13521"/>
    </source>
</evidence>
<dbReference type="EMBL" id="JBELQC010000001">
    <property type="protein sequence ID" value="MFL9840649.1"/>
    <property type="molecule type" value="Genomic_DNA"/>
</dbReference>
<reference evidence="2 3" key="1">
    <citation type="submission" date="2024-06" db="EMBL/GenBank/DDBJ databases">
        <authorList>
            <person name="Kaempfer P."/>
            <person name="Viver T."/>
        </authorList>
    </citation>
    <scope>NUCLEOTIDE SEQUENCE [LARGE SCALE GENOMIC DNA]</scope>
    <source>
        <strain evidence="2 3">ST-64</strain>
    </source>
</reference>
<dbReference type="RefSeq" id="WP_408077582.1">
    <property type="nucleotide sequence ID" value="NZ_JBELQC010000001.1"/>
</dbReference>
<evidence type="ECO:0000313" key="3">
    <source>
        <dbReference type="Proteomes" id="UP001629244"/>
    </source>
</evidence>
<dbReference type="InterPro" id="IPR004821">
    <property type="entry name" value="Cyt_trans-like"/>
</dbReference>